<dbReference type="PANTHER" id="PTHR10948:SF23">
    <property type="entry name" value="TRANSPOSASE INSI FOR INSERTION SEQUENCE ELEMENT IS30A-RELATED"/>
    <property type="match status" value="1"/>
</dbReference>
<proteinExistence type="predicted"/>
<keyword evidence="4" id="KW-1185">Reference proteome</keyword>
<dbReference type="InterPro" id="IPR009057">
    <property type="entry name" value="Homeodomain-like_sf"/>
</dbReference>
<reference evidence="4" key="1">
    <citation type="journal article" date="2019" name="Int. J. Syst. Evol. Microbiol.">
        <title>The Global Catalogue of Microorganisms (GCM) 10K type strain sequencing project: providing services to taxonomists for standard genome sequencing and annotation.</title>
        <authorList>
            <consortium name="The Broad Institute Genomics Platform"/>
            <consortium name="The Broad Institute Genome Sequencing Center for Infectious Disease"/>
            <person name="Wu L."/>
            <person name="Ma J."/>
        </authorList>
    </citation>
    <scope>NUCLEOTIDE SEQUENCE [LARGE SCALE GENOMIC DNA]</scope>
    <source>
        <strain evidence="4">JCM 12762</strain>
    </source>
</reference>
<dbReference type="SUPFAM" id="SSF53098">
    <property type="entry name" value="Ribonuclease H-like"/>
    <property type="match status" value="1"/>
</dbReference>
<evidence type="ECO:0000313" key="3">
    <source>
        <dbReference type="EMBL" id="GAA1205081.1"/>
    </source>
</evidence>
<gene>
    <name evidence="3" type="ORF">GCM10009655_00020</name>
</gene>
<dbReference type="InterPro" id="IPR001584">
    <property type="entry name" value="Integrase_cat-core"/>
</dbReference>
<protein>
    <submittedName>
        <fullName evidence="3">IS30 family transposase</fullName>
    </submittedName>
</protein>
<dbReference type="InterPro" id="IPR025246">
    <property type="entry name" value="IS30-like_HTH"/>
</dbReference>
<dbReference type="PROSITE" id="PS50994">
    <property type="entry name" value="INTEGRASE"/>
    <property type="match status" value="1"/>
</dbReference>
<organism evidence="3 4">
    <name type="scientific">Rhodoglobus aureus</name>
    <dbReference type="NCBI Taxonomy" id="191497"/>
    <lineage>
        <taxon>Bacteria</taxon>
        <taxon>Bacillati</taxon>
        <taxon>Actinomycetota</taxon>
        <taxon>Actinomycetes</taxon>
        <taxon>Micrococcales</taxon>
        <taxon>Microbacteriaceae</taxon>
        <taxon>Rhodoglobus</taxon>
    </lineage>
</organism>
<evidence type="ECO:0000313" key="4">
    <source>
        <dbReference type="Proteomes" id="UP001500943"/>
    </source>
</evidence>
<dbReference type="InterPro" id="IPR012337">
    <property type="entry name" value="RNaseH-like_sf"/>
</dbReference>
<feature type="domain" description="Integrase catalytic" evidence="2">
    <location>
        <begin position="185"/>
        <end position="347"/>
    </location>
</feature>
<evidence type="ECO:0000256" key="1">
    <source>
        <dbReference type="ARBA" id="ARBA00023172"/>
    </source>
</evidence>
<dbReference type="EMBL" id="BAAAKW010000001">
    <property type="protein sequence ID" value="GAA1205081.1"/>
    <property type="molecule type" value="Genomic_DNA"/>
</dbReference>
<accession>A0ABP4FX46</accession>
<dbReference type="Proteomes" id="UP001500943">
    <property type="component" value="Unassembled WGS sequence"/>
</dbReference>
<keyword evidence="1" id="KW-0233">DNA recombination</keyword>
<comment type="caution">
    <text evidence="3">The sequence shown here is derived from an EMBL/GenBank/DDBJ whole genome shotgun (WGS) entry which is preliminary data.</text>
</comment>
<dbReference type="InterPro" id="IPR051917">
    <property type="entry name" value="Transposase-Integrase"/>
</dbReference>
<dbReference type="Gene3D" id="1.10.10.60">
    <property type="entry name" value="Homeodomain-like"/>
    <property type="match status" value="1"/>
</dbReference>
<dbReference type="NCBIfam" id="NF033563">
    <property type="entry name" value="transpos_IS30"/>
    <property type="match status" value="1"/>
</dbReference>
<dbReference type="Gene3D" id="3.30.420.10">
    <property type="entry name" value="Ribonuclease H-like superfamily/Ribonuclease H"/>
    <property type="match status" value="1"/>
</dbReference>
<dbReference type="PANTHER" id="PTHR10948">
    <property type="entry name" value="TRANSPOSASE"/>
    <property type="match status" value="1"/>
</dbReference>
<sequence length="358" mass="41588">MTAQYRHLMLDDRIEIARLRDRGISKAEIARQLGVHRSTITREVDRGSWQPEHDHANLRPYLRNRLDTRGPHERLYLGAQAQFQSDTRVARSHQPYRMGYDQLVDWVISALRRGWTPQEIAGRLPSEFPDDPRMRVSAETVYSWIYSPAQSHRQLRQYLTRGHRKRRKRQGRRVHSERIKWRTSIHDRPAVIENRHEFGHWEADSVLGLRGTGGLHTNVERRSRKLFAIKIESITAQATLDAQLTIFTSIPAHAGRSVTADNGSEFAYHYKLADTLAIPTYFADPYSAYQRGTNEHFNGRIRRYLPKGTSFSDLTQTELDEYITEINNRPRKILGWATPAEIFQELSSKETTPCCTSN</sequence>
<evidence type="ECO:0000259" key="2">
    <source>
        <dbReference type="PROSITE" id="PS50994"/>
    </source>
</evidence>
<dbReference type="SUPFAM" id="SSF46689">
    <property type="entry name" value="Homeodomain-like"/>
    <property type="match status" value="1"/>
</dbReference>
<dbReference type="InterPro" id="IPR053392">
    <property type="entry name" value="Transposase_IS30-like"/>
</dbReference>
<dbReference type="InterPro" id="IPR036397">
    <property type="entry name" value="RNaseH_sf"/>
</dbReference>
<name>A0ABP4FX46_9MICO</name>
<dbReference type="Pfam" id="PF13936">
    <property type="entry name" value="HTH_38"/>
    <property type="match status" value="1"/>
</dbReference>